<feature type="compositionally biased region" description="Basic and acidic residues" evidence="1">
    <location>
        <begin position="130"/>
        <end position="139"/>
    </location>
</feature>
<comment type="caution">
    <text evidence="2">The sequence shown here is derived from an EMBL/GenBank/DDBJ whole genome shotgun (WGS) entry which is preliminary data.</text>
</comment>
<protein>
    <submittedName>
        <fullName evidence="2">Uncharacterized protein</fullName>
    </submittedName>
</protein>
<evidence type="ECO:0000256" key="1">
    <source>
        <dbReference type="SAM" id="MobiDB-lite"/>
    </source>
</evidence>
<feature type="region of interest" description="Disordered" evidence="1">
    <location>
        <begin position="118"/>
        <end position="139"/>
    </location>
</feature>
<dbReference type="Proteomes" id="UP000712600">
    <property type="component" value="Unassembled WGS sequence"/>
</dbReference>
<evidence type="ECO:0000313" key="3">
    <source>
        <dbReference type="Proteomes" id="UP000712600"/>
    </source>
</evidence>
<evidence type="ECO:0000313" key="2">
    <source>
        <dbReference type="EMBL" id="KAF3589576.1"/>
    </source>
</evidence>
<sequence length="175" mass="19870">MSLSPSLPLHWLASILPSSGCFSSSHASLGIGDVVSLLELWLLLSRALWFFSAQSMCLSAWYDFGFLHGSLHWCLITLICVQEIALFHIDIFLCFSDLYLFWSRYSMSGQRIEIMTGRRKRGGKKQNNNNKEKSTREEDVPSNVSLVVEEHVEELSDENYSDGVYNISGKILLEL</sequence>
<proteinExistence type="predicted"/>
<reference evidence="2" key="1">
    <citation type="submission" date="2019-12" db="EMBL/GenBank/DDBJ databases">
        <title>Genome sequencing and annotation of Brassica cretica.</title>
        <authorList>
            <person name="Studholme D.J."/>
            <person name="Sarris P."/>
        </authorList>
    </citation>
    <scope>NUCLEOTIDE SEQUENCE</scope>
    <source>
        <strain evidence="2">PFS-109/04</strain>
        <tissue evidence="2">Leaf</tissue>
    </source>
</reference>
<dbReference type="AlphaFoldDB" id="A0A8S9SAK3"/>
<organism evidence="2 3">
    <name type="scientific">Brassica cretica</name>
    <name type="common">Mustard</name>
    <dbReference type="NCBI Taxonomy" id="69181"/>
    <lineage>
        <taxon>Eukaryota</taxon>
        <taxon>Viridiplantae</taxon>
        <taxon>Streptophyta</taxon>
        <taxon>Embryophyta</taxon>
        <taxon>Tracheophyta</taxon>
        <taxon>Spermatophyta</taxon>
        <taxon>Magnoliopsida</taxon>
        <taxon>eudicotyledons</taxon>
        <taxon>Gunneridae</taxon>
        <taxon>Pentapetalae</taxon>
        <taxon>rosids</taxon>
        <taxon>malvids</taxon>
        <taxon>Brassicales</taxon>
        <taxon>Brassicaceae</taxon>
        <taxon>Brassiceae</taxon>
        <taxon>Brassica</taxon>
    </lineage>
</organism>
<accession>A0A8S9SAK3</accession>
<name>A0A8S9SAK3_BRACR</name>
<gene>
    <name evidence="2" type="ORF">F2Q69_00029241</name>
</gene>
<dbReference type="EMBL" id="QGKX02000088">
    <property type="protein sequence ID" value="KAF3589576.1"/>
    <property type="molecule type" value="Genomic_DNA"/>
</dbReference>